<dbReference type="EMBL" id="UZAK01037638">
    <property type="protein sequence ID" value="VDP59298.1"/>
    <property type="molecule type" value="Genomic_DNA"/>
</dbReference>
<evidence type="ECO:0000313" key="1">
    <source>
        <dbReference type="EMBL" id="VDP59298.1"/>
    </source>
</evidence>
<dbReference type="AlphaFoldDB" id="A0A183KK95"/>
<reference evidence="3" key="1">
    <citation type="submission" date="2016-06" db="UniProtKB">
        <authorList>
            <consortium name="WormBaseParasite"/>
        </authorList>
    </citation>
    <scope>IDENTIFICATION</scope>
</reference>
<keyword evidence="2" id="KW-1185">Reference proteome</keyword>
<accession>A0A183KK95</accession>
<protein>
    <submittedName>
        <fullName evidence="1 3">Uncharacterized protein</fullName>
    </submittedName>
</protein>
<evidence type="ECO:0000313" key="3">
    <source>
        <dbReference type="WBParaSite" id="SCUD_0001545901-mRNA-1"/>
    </source>
</evidence>
<name>A0A183KK95_9TREM</name>
<proteinExistence type="predicted"/>
<reference evidence="1 2" key="2">
    <citation type="submission" date="2018-11" db="EMBL/GenBank/DDBJ databases">
        <authorList>
            <consortium name="Pathogen Informatics"/>
        </authorList>
    </citation>
    <scope>NUCLEOTIDE SEQUENCE [LARGE SCALE GENOMIC DNA]</scope>
    <source>
        <strain evidence="1">Dakar</strain>
        <strain evidence="2">Dakar, Senegal</strain>
    </source>
</reference>
<sequence>MQNQCKVVIKSSRQDNLELNFVPLDTRQLGVPVILREVMLPNEFVPVSPSITVKNVTADLPYKMNIDMFFF</sequence>
<dbReference type="WBParaSite" id="SCUD_0001545901-mRNA-1">
    <property type="protein sequence ID" value="SCUD_0001545901-mRNA-1"/>
    <property type="gene ID" value="SCUD_0001545901"/>
</dbReference>
<evidence type="ECO:0000313" key="2">
    <source>
        <dbReference type="Proteomes" id="UP000279833"/>
    </source>
</evidence>
<gene>
    <name evidence="1" type="ORF">SCUD_LOCUS15456</name>
</gene>
<organism evidence="3">
    <name type="scientific">Schistosoma curassoni</name>
    <dbReference type="NCBI Taxonomy" id="6186"/>
    <lineage>
        <taxon>Eukaryota</taxon>
        <taxon>Metazoa</taxon>
        <taxon>Spiralia</taxon>
        <taxon>Lophotrochozoa</taxon>
        <taxon>Platyhelminthes</taxon>
        <taxon>Trematoda</taxon>
        <taxon>Digenea</taxon>
        <taxon>Strigeidida</taxon>
        <taxon>Schistosomatoidea</taxon>
        <taxon>Schistosomatidae</taxon>
        <taxon>Schistosoma</taxon>
    </lineage>
</organism>
<dbReference type="Proteomes" id="UP000279833">
    <property type="component" value="Unassembled WGS sequence"/>
</dbReference>